<dbReference type="AlphaFoldDB" id="A0A2R6XWI1"/>
<accession>A0A2R6XWI1</accession>
<keyword evidence="2" id="KW-1185">Reference proteome</keyword>
<dbReference type="Proteomes" id="UP000244005">
    <property type="component" value="Unassembled WGS sequence"/>
</dbReference>
<evidence type="ECO:0000313" key="1">
    <source>
        <dbReference type="EMBL" id="PTQ50463.1"/>
    </source>
</evidence>
<organism evidence="1 2">
    <name type="scientific">Marchantia polymorpha</name>
    <name type="common">Common liverwort</name>
    <name type="synonym">Marchantia aquatica</name>
    <dbReference type="NCBI Taxonomy" id="3197"/>
    <lineage>
        <taxon>Eukaryota</taxon>
        <taxon>Viridiplantae</taxon>
        <taxon>Streptophyta</taxon>
        <taxon>Embryophyta</taxon>
        <taxon>Marchantiophyta</taxon>
        <taxon>Marchantiopsida</taxon>
        <taxon>Marchantiidae</taxon>
        <taxon>Marchantiales</taxon>
        <taxon>Marchantiaceae</taxon>
        <taxon>Marchantia</taxon>
    </lineage>
</organism>
<evidence type="ECO:0000313" key="2">
    <source>
        <dbReference type="Proteomes" id="UP000244005"/>
    </source>
</evidence>
<dbReference type="EMBL" id="KZ772673">
    <property type="protein sequence ID" value="PTQ50463.1"/>
    <property type="molecule type" value="Genomic_DNA"/>
</dbReference>
<gene>
    <name evidence="1" type="ORF">MARPO_0001s0426</name>
</gene>
<proteinExistence type="predicted"/>
<reference evidence="2" key="1">
    <citation type="journal article" date="2017" name="Cell">
        <title>Insights into land plant evolution garnered from the Marchantia polymorpha genome.</title>
        <authorList>
            <person name="Bowman J.L."/>
            <person name="Kohchi T."/>
            <person name="Yamato K.T."/>
            <person name="Jenkins J."/>
            <person name="Shu S."/>
            <person name="Ishizaki K."/>
            <person name="Yamaoka S."/>
            <person name="Nishihama R."/>
            <person name="Nakamura Y."/>
            <person name="Berger F."/>
            <person name="Adam C."/>
            <person name="Aki S.S."/>
            <person name="Althoff F."/>
            <person name="Araki T."/>
            <person name="Arteaga-Vazquez M.A."/>
            <person name="Balasubrmanian S."/>
            <person name="Barry K."/>
            <person name="Bauer D."/>
            <person name="Boehm C.R."/>
            <person name="Briginshaw L."/>
            <person name="Caballero-Perez J."/>
            <person name="Catarino B."/>
            <person name="Chen F."/>
            <person name="Chiyoda S."/>
            <person name="Chovatia M."/>
            <person name="Davies K.M."/>
            <person name="Delmans M."/>
            <person name="Demura T."/>
            <person name="Dierschke T."/>
            <person name="Dolan L."/>
            <person name="Dorantes-Acosta A.E."/>
            <person name="Eklund D.M."/>
            <person name="Florent S.N."/>
            <person name="Flores-Sandoval E."/>
            <person name="Fujiyama A."/>
            <person name="Fukuzawa H."/>
            <person name="Galik B."/>
            <person name="Grimanelli D."/>
            <person name="Grimwood J."/>
            <person name="Grossniklaus U."/>
            <person name="Hamada T."/>
            <person name="Haseloff J."/>
            <person name="Hetherington A.J."/>
            <person name="Higo A."/>
            <person name="Hirakawa Y."/>
            <person name="Hundley H.N."/>
            <person name="Ikeda Y."/>
            <person name="Inoue K."/>
            <person name="Inoue S.I."/>
            <person name="Ishida S."/>
            <person name="Jia Q."/>
            <person name="Kakita M."/>
            <person name="Kanazawa T."/>
            <person name="Kawai Y."/>
            <person name="Kawashima T."/>
            <person name="Kennedy M."/>
            <person name="Kinose K."/>
            <person name="Kinoshita T."/>
            <person name="Kohara Y."/>
            <person name="Koide E."/>
            <person name="Komatsu K."/>
            <person name="Kopischke S."/>
            <person name="Kubo M."/>
            <person name="Kyozuka J."/>
            <person name="Lagercrantz U."/>
            <person name="Lin S.S."/>
            <person name="Lindquist E."/>
            <person name="Lipzen A.M."/>
            <person name="Lu C.W."/>
            <person name="De Luna E."/>
            <person name="Martienssen R.A."/>
            <person name="Minamino N."/>
            <person name="Mizutani M."/>
            <person name="Mizutani M."/>
            <person name="Mochizuki N."/>
            <person name="Monte I."/>
            <person name="Mosher R."/>
            <person name="Nagasaki H."/>
            <person name="Nakagami H."/>
            <person name="Naramoto S."/>
            <person name="Nishitani K."/>
            <person name="Ohtani M."/>
            <person name="Okamoto T."/>
            <person name="Okumura M."/>
            <person name="Phillips J."/>
            <person name="Pollak B."/>
            <person name="Reinders A."/>
            <person name="Rovekamp M."/>
            <person name="Sano R."/>
            <person name="Sawa S."/>
            <person name="Schmid M.W."/>
            <person name="Shirakawa M."/>
            <person name="Solano R."/>
            <person name="Spunde A."/>
            <person name="Suetsugu N."/>
            <person name="Sugano S."/>
            <person name="Sugiyama A."/>
            <person name="Sun R."/>
            <person name="Suzuki Y."/>
            <person name="Takenaka M."/>
            <person name="Takezawa D."/>
            <person name="Tomogane H."/>
            <person name="Tsuzuki M."/>
            <person name="Ueda T."/>
            <person name="Umeda M."/>
            <person name="Ward J.M."/>
            <person name="Watanabe Y."/>
            <person name="Yazaki K."/>
            <person name="Yokoyama R."/>
            <person name="Yoshitake Y."/>
            <person name="Yotsui I."/>
            <person name="Zachgo S."/>
            <person name="Schmutz J."/>
        </authorList>
    </citation>
    <scope>NUCLEOTIDE SEQUENCE [LARGE SCALE GENOMIC DNA]</scope>
    <source>
        <strain evidence="2">Tak-1</strain>
    </source>
</reference>
<protein>
    <submittedName>
        <fullName evidence="1">Uncharacterized protein</fullName>
    </submittedName>
</protein>
<sequence length="260" mass="27945">MAARIEHLEQRLAAMANSGARASISHEVEDFSYLASAAQVEAAVEVTRGAACALEPRGTTVELDPQRDEGERQAMLPQSFQLSEVGKTLSMIATPPSDPVVRTKSSTSHVVGAETSSSAAMQMVTSVMRSPLFSTTELMPVGFDVARVFCVAATLCERGSVTATSAEIREGIVGEQPSTHTLRDETTWQAATPGMELLPARSTIDRERIVPYVCMMDNQSSLFCLVNSTRQVYVRSRILLDSGAQSLMLGKAACISLGVW</sequence>
<name>A0A2R6XWI1_MARPO</name>